<dbReference type="EC" id="2.5.1.17" evidence="6"/>
<evidence type="ECO:0000313" key="9">
    <source>
        <dbReference type="Proteomes" id="UP000199673"/>
    </source>
</evidence>
<dbReference type="Proteomes" id="UP000199673">
    <property type="component" value="Unassembled WGS sequence"/>
</dbReference>
<sequence>MKIYTKTGDEGQTSLLGGARVPKFDVRIDAYGTVDELNSYIGMLRDQEVNWMRADVLKEIQDRLFTIGADLATDPAKPNVKKPDLLGSDIEMLEKQIDEMEKPLTPLTSFILPGGHPSISFGHIARTVCRRCERIVTELAAMEEVSELVIQYLNRLSDYLFVLCRKMAQELNVNEVIWNPRNK</sequence>
<name>A0A1I6XZ69_9BACT</name>
<dbReference type="AlphaFoldDB" id="A0A1I6XZ69"/>
<comment type="subunit">
    <text evidence="2">Homotrimer.</text>
</comment>
<evidence type="ECO:0000256" key="5">
    <source>
        <dbReference type="ARBA" id="ARBA00022840"/>
    </source>
</evidence>
<dbReference type="GO" id="GO:0005524">
    <property type="term" value="F:ATP binding"/>
    <property type="evidence" value="ECO:0007669"/>
    <property type="project" value="UniProtKB-UniRule"/>
</dbReference>
<evidence type="ECO:0000256" key="6">
    <source>
        <dbReference type="RuleBase" id="RU366026"/>
    </source>
</evidence>
<evidence type="ECO:0000256" key="4">
    <source>
        <dbReference type="ARBA" id="ARBA00022741"/>
    </source>
</evidence>
<keyword evidence="5 6" id="KW-0067">ATP-binding</keyword>
<dbReference type="EMBL" id="FPBF01000001">
    <property type="protein sequence ID" value="SFT43675.1"/>
    <property type="molecule type" value="Genomic_DNA"/>
</dbReference>
<gene>
    <name evidence="8" type="ORF">SAMN04489724_0750</name>
</gene>
<dbReference type="InterPro" id="IPR016030">
    <property type="entry name" value="CblAdoTrfase-like"/>
</dbReference>
<dbReference type="PANTHER" id="PTHR12213">
    <property type="entry name" value="CORRINOID ADENOSYLTRANSFERASE"/>
    <property type="match status" value="1"/>
</dbReference>
<comment type="catalytic activity">
    <reaction evidence="6">
        <text>2 cob(II)yrinate a,c diamide + reduced [electron-transfer flavoprotein] + 2 ATP = 2 adenosylcob(III)yrinate a,c-diamide + 2 triphosphate + oxidized [electron-transfer flavoprotein] + 3 H(+)</text>
        <dbReference type="Rhea" id="RHEA:11528"/>
        <dbReference type="Rhea" id="RHEA-COMP:10685"/>
        <dbReference type="Rhea" id="RHEA-COMP:10686"/>
        <dbReference type="ChEBI" id="CHEBI:15378"/>
        <dbReference type="ChEBI" id="CHEBI:18036"/>
        <dbReference type="ChEBI" id="CHEBI:30616"/>
        <dbReference type="ChEBI" id="CHEBI:57692"/>
        <dbReference type="ChEBI" id="CHEBI:58307"/>
        <dbReference type="ChEBI" id="CHEBI:58503"/>
        <dbReference type="ChEBI" id="CHEBI:58537"/>
        <dbReference type="EC" id="2.5.1.17"/>
    </reaction>
</comment>
<dbReference type="RefSeq" id="WP_091691351.1">
    <property type="nucleotide sequence ID" value="NZ_FPBF01000001.1"/>
</dbReference>
<dbReference type="OrthoDB" id="9778896at2"/>
<keyword evidence="3 6" id="KW-0808">Transferase</keyword>
<feature type="domain" description="Cobalamin adenosyltransferase-like" evidence="7">
    <location>
        <begin position="3"/>
        <end position="166"/>
    </location>
</feature>
<dbReference type="InterPro" id="IPR036451">
    <property type="entry name" value="CblAdoTrfase-like_sf"/>
</dbReference>
<keyword evidence="6" id="KW-0169">Cobalamin biosynthesis</keyword>
<dbReference type="UniPathway" id="UPA00148">
    <property type="reaction ID" value="UER00233"/>
</dbReference>
<organism evidence="8 9">
    <name type="scientific">Algoriphagus locisalis</name>
    <dbReference type="NCBI Taxonomy" id="305507"/>
    <lineage>
        <taxon>Bacteria</taxon>
        <taxon>Pseudomonadati</taxon>
        <taxon>Bacteroidota</taxon>
        <taxon>Cytophagia</taxon>
        <taxon>Cytophagales</taxon>
        <taxon>Cyclobacteriaceae</taxon>
        <taxon>Algoriphagus</taxon>
    </lineage>
</organism>
<dbReference type="NCBIfam" id="TIGR00636">
    <property type="entry name" value="PduO_Nterm"/>
    <property type="match status" value="1"/>
</dbReference>
<comment type="catalytic activity">
    <reaction evidence="6">
        <text>2 cob(II)alamin + reduced [electron-transfer flavoprotein] + 2 ATP = 2 adenosylcob(III)alamin + 2 triphosphate + oxidized [electron-transfer flavoprotein] + 3 H(+)</text>
        <dbReference type="Rhea" id="RHEA:28671"/>
        <dbReference type="Rhea" id="RHEA-COMP:10685"/>
        <dbReference type="Rhea" id="RHEA-COMP:10686"/>
        <dbReference type="ChEBI" id="CHEBI:15378"/>
        <dbReference type="ChEBI" id="CHEBI:16304"/>
        <dbReference type="ChEBI" id="CHEBI:18036"/>
        <dbReference type="ChEBI" id="CHEBI:18408"/>
        <dbReference type="ChEBI" id="CHEBI:30616"/>
        <dbReference type="ChEBI" id="CHEBI:57692"/>
        <dbReference type="ChEBI" id="CHEBI:58307"/>
        <dbReference type="EC" id="2.5.1.17"/>
    </reaction>
</comment>
<evidence type="ECO:0000256" key="2">
    <source>
        <dbReference type="ARBA" id="ARBA00011233"/>
    </source>
</evidence>
<comment type="pathway">
    <text evidence="6">Cofactor biosynthesis; adenosylcobalamin biosynthesis; adenosylcobalamin from cob(II)yrinate a,c-diamide: step 2/7.</text>
</comment>
<evidence type="ECO:0000313" key="8">
    <source>
        <dbReference type="EMBL" id="SFT43675.1"/>
    </source>
</evidence>
<dbReference type="GO" id="GO:0008817">
    <property type="term" value="F:corrinoid adenosyltransferase activity"/>
    <property type="evidence" value="ECO:0007669"/>
    <property type="project" value="UniProtKB-UniRule"/>
</dbReference>
<dbReference type="GO" id="GO:0009236">
    <property type="term" value="P:cobalamin biosynthetic process"/>
    <property type="evidence" value="ECO:0007669"/>
    <property type="project" value="UniProtKB-UniRule"/>
</dbReference>
<evidence type="ECO:0000256" key="3">
    <source>
        <dbReference type="ARBA" id="ARBA00022679"/>
    </source>
</evidence>
<proteinExistence type="inferred from homology"/>
<dbReference type="SUPFAM" id="SSF89028">
    <property type="entry name" value="Cobalamin adenosyltransferase-like"/>
    <property type="match status" value="1"/>
</dbReference>
<dbReference type="InterPro" id="IPR029499">
    <property type="entry name" value="PduO-typ"/>
</dbReference>
<dbReference type="FunFam" id="1.20.1200.10:FF:000001">
    <property type="entry name" value="Cob(I)yrinic acid a,c-diamide adenosyltransferase"/>
    <property type="match status" value="1"/>
</dbReference>
<dbReference type="Gene3D" id="1.20.1200.10">
    <property type="entry name" value="Cobalamin adenosyltransferase-like"/>
    <property type="match status" value="1"/>
</dbReference>
<evidence type="ECO:0000259" key="7">
    <source>
        <dbReference type="Pfam" id="PF01923"/>
    </source>
</evidence>
<protein>
    <recommendedName>
        <fullName evidence="6">Corrinoid adenosyltransferase</fullName>
        <ecNumber evidence="6">2.5.1.17</ecNumber>
    </recommendedName>
    <alternativeName>
        <fullName evidence="6">Cob(II)alamin adenosyltransferase</fullName>
    </alternativeName>
    <alternativeName>
        <fullName evidence="6">Cob(II)yrinic acid a,c-diamide adenosyltransferase</fullName>
    </alternativeName>
    <alternativeName>
        <fullName evidence="6">Cobinamide/cobalamin adenosyltransferase</fullName>
    </alternativeName>
</protein>
<accession>A0A1I6XZ69</accession>
<evidence type="ECO:0000256" key="1">
    <source>
        <dbReference type="ARBA" id="ARBA00007487"/>
    </source>
</evidence>
<dbReference type="PANTHER" id="PTHR12213:SF0">
    <property type="entry name" value="CORRINOID ADENOSYLTRANSFERASE MMAB"/>
    <property type="match status" value="1"/>
</dbReference>
<reference evidence="9" key="1">
    <citation type="submission" date="2016-10" db="EMBL/GenBank/DDBJ databases">
        <authorList>
            <person name="Varghese N."/>
            <person name="Submissions S."/>
        </authorList>
    </citation>
    <scope>NUCLEOTIDE SEQUENCE [LARGE SCALE GENOMIC DNA]</scope>
    <source>
        <strain evidence="9">DSM 23445</strain>
    </source>
</reference>
<dbReference type="Pfam" id="PF01923">
    <property type="entry name" value="Cob_adeno_trans"/>
    <property type="match status" value="1"/>
</dbReference>
<comment type="similarity">
    <text evidence="1 6">Belongs to the Cob(I)alamin adenosyltransferase family.</text>
</comment>
<keyword evidence="4 6" id="KW-0547">Nucleotide-binding</keyword>
<dbReference type="STRING" id="305507.SAMN04489724_0750"/>
<keyword evidence="9" id="KW-1185">Reference proteome</keyword>